<evidence type="ECO:0000313" key="2">
    <source>
        <dbReference type="EMBL" id="CAE0111452.1"/>
    </source>
</evidence>
<feature type="region of interest" description="Disordered" evidence="1">
    <location>
        <begin position="79"/>
        <end position="99"/>
    </location>
</feature>
<gene>
    <name evidence="2" type="ORF">HERI1096_LOCUS12112</name>
</gene>
<dbReference type="AlphaFoldDB" id="A0A7S3APT5"/>
<reference evidence="2" key="1">
    <citation type="submission" date="2021-01" db="EMBL/GenBank/DDBJ databases">
        <authorList>
            <person name="Corre E."/>
            <person name="Pelletier E."/>
            <person name="Niang G."/>
            <person name="Scheremetjew M."/>
            <person name="Finn R."/>
            <person name="Kale V."/>
            <person name="Holt S."/>
            <person name="Cochrane G."/>
            <person name="Meng A."/>
            <person name="Brown T."/>
            <person name="Cohen L."/>
        </authorList>
    </citation>
    <scope>NUCLEOTIDE SEQUENCE</scope>
    <source>
        <strain evidence="2">CCMP281</strain>
    </source>
</reference>
<accession>A0A7S3APT5</accession>
<evidence type="ECO:0000256" key="1">
    <source>
        <dbReference type="SAM" id="MobiDB-lite"/>
    </source>
</evidence>
<organism evidence="2">
    <name type="scientific">Haptolina ericina</name>
    <dbReference type="NCBI Taxonomy" id="156174"/>
    <lineage>
        <taxon>Eukaryota</taxon>
        <taxon>Haptista</taxon>
        <taxon>Haptophyta</taxon>
        <taxon>Prymnesiophyceae</taxon>
        <taxon>Prymnesiales</taxon>
        <taxon>Prymnesiaceae</taxon>
        <taxon>Haptolina</taxon>
    </lineage>
</organism>
<dbReference type="EMBL" id="HBHX01021712">
    <property type="protein sequence ID" value="CAE0111452.1"/>
    <property type="molecule type" value="Transcribed_RNA"/>
</dbReference>
<protein>
    <submittedName>
        <fullName evidence="2">Uncharacterized protein</fullName>
    </submittedName>
</protein>
<name>A0A7S3APT5_9EUKA</name>
<proteinExistence type="predicted"/>
<sequence>MSHLFLHRPPHVSELLGFCAPQDQHIQAHGATVAPLAAVLLSPGAAEGAACGASSTNAILTSPAAAVTTSAAADVVAATTGEPPAGIPPNAAKVTSPPE</sequence>